<evidence type="ECO:0000256" key="1">
    <source>
        <dbReference type="ARBA" id="ARBA00001936"/>
    </source>
</evidence>
<dbReference type="EMBL" id="JAWDEY010000006">
    <property type="protein sequence ID" value="KAK6590498.1"/>
    <property type="molecule type" value="Genomic_DNA"/>
</dbReference>
<dbReference type="GO" id="GO:0051748">
    <property type="term" value="F:UTP-monosaccharide-1-phosphate uridylyltransferase activity"/>
    <property type="evidence" value="ECO:0007669"/>
    <property type="project" value="UniProtKB-EC"/>
</dbReference>
<proteinExistence type="inferred from homology"/>
<evidence type="ECO:0000256" key="4">
    <source>
        <dbReference type="ARBA" id="ARBA00022695"/>
    </source>
</evidence>
<evidence type="ECO:0000256" key="2">
    <source>
        <dbReference type="ARBA" id="ARBA00001946"/>
    </source>
</evidence>
<dbReference type="EC" id="2.7.7.64" evidence="6"/>
<dbReference type="Gene3D" id="2.160.10.30">
    <property type="match status" value="1"/>
</dbReference>
<dbReference type="GO" id="GO:0006048">
    <property type="term" value="P:UDP-N-acetylglucosamine biosynthetic process"/>
    <property type="evidence" value="ECO:0007669"/>
    <property type="project" value="TreeGrafter"/>
</dbReference>
<dbReference type="InterPro" id="IPR002618">
    <property type="entry name" value="UDPGP_fam"/>
</dbReference>
<keyword evidence="3" id="KW-0808">Transferase</keyword>
<keyword evidence="4" id="KW-0548">Nucleotidyltransferase</keyword>
<evidence type="ECO:0000313" key="8">
    <source>
        <dbReference type="EMBL" id="KAK6590498.1"/>
    </source>
</evidence>
<protein>
    <recommendedName>
        <fullName evidence="6">UTP-monosaccharide-1-phosphate uridylyltransferase</fullName>
        <ecNumber evidence="6">2.7.7.64</ecNumber>
    </recommendedName>
</protein>
<dbReference type="InterPro" id="IPR039741">
    <property type="entry name" value="UDP-sugar_pyrophosphorylase"/>
</dbReference>
<evidence type="ECO:0000256" key="7">
    <source>
        <dbReference type="ARBA" id="ARBA00048259"/>
    </source>
</evidence>
<comment type="cofactor">
    <cofactor evidence="1">
        <name>Mn(2+)</name>
        <dbReference type="ChEBI" id="CHEBI:29035"/>
    </cofactor>
</comment>
<dbReference type="SUPFAM" id="SSF53448">
    <property type="entry name" value="Nucleotide-diphospho-sugar transferases"/>
    <property type="match status" value="1"/>
</dbReference>
<evidence type="ECO:0000256" key="5">
    <source>
        <dbReference type="ARBA" id="ARBA00038047"/>
    </source>
</evidence>
<dbReference type="PANTHER" id="PTHR11952:SF9">
    <property type="entry name" value="UDP-SUGAR PYROPHOSPHORYLASE"/>
    <property type="match status" value="1"/>
</dbReference>
<name>A0AAV9Y0K4_9CRYT</name>
<dbReference type="CDD" id="cd06424">
    <property type="entry name" value="UGGPase"/>
    <property type="match status" value="1"/>
</dbReference>
<keyword evidence="9" id="KW-1185">Reference proteome</keyword>
<comment type="caution">
    <text evidence="8">The sequence shown here is derived from an EMBL/GenBank/DDBJ whole genome shotgun (WGS) entry which is preliminary data.</text>
</comment>
<accession>A0AAV9Y0K4</accession>
<evidence type="ECO:0000313" key="9">
    <source>
        <dbReference type="Proteomes" id="UP001311799"/>
    </source>
</evidence>
<dbReference type="Pfam" id="PF01704">
    <property type="entry name" value="UDPGP"/>
    <property type="match status" value="1"/>
</dbReference>
<gene>
    <name evidence="8" type="ORF">RS030_152249</name>
</gene>
<dbReference type="Gene3D" id="3.90.550.10">
    <property type="entry name" value="Spore Coat Polysaccharide Biosynthesis Protein SpsA, Chain A"/>
    <property type="match status" value="1"/>
</dbReference>
<comment type="similarity">
    <text evidence="5">Belongs to the USP family.</text>
</comment>
<evidence type="ECO:0000256" key="3">
    <source>
        <dbReference type="ARBA" id="ARBA00022679"/>
    </source>
</evidence>
<dbReference type="AlphaFoldDB" id="A0AAV9Y0K4"/>
<dbReference type="InterPro" id="IPR029044">
    <property type="entry name" value="Nucleotide-diphossugar_trans"/>
</dbReference>
<sequence>MVTTISLNKSDESGSLLSLAELRQILTQGNQEHILSLLDSGSSQDVERLVSQLNALDASCIGGGLAGYIDRAKKLLRESKEGVNPREGCYPEVPETIELKVGSEDFLKYEKLGFNELKNVAFVLVAGGLGERLSFEGIKISIELSSVSNITFFGLYASYILDYENRILREFGENVTIPLIIMTSDDTDAKTREFLEVNNNFGLKNDQIFLVKQLKVPALMDSDARIALDPEDNYKILTKPHGHGDVHSLLHASGFLSELKNKGIRYLVFIQDTNALVFNSVLPVLGVTSSHDYKMNSLTIPRVPCEPVGALCRLVLPDGSKVTVNTEYNQLDPLLKSSGFGSDFADEKTGYSPFPGNSNVLFIELNNYIETLDRTGGVVPEFVNPKYVDSSKTAFKSPTRLECMMQDIPFLFPSGAKVGCVQMERWATFSPCKNSLAEGRAKVKAGVATDTASTTESEYYASNSQYMRLACISNGVTCRIEESGKDPVTGKEVQNSPIHSEMISGIPVRVGAMLVLHPSFATRFSDLLYRIKEGPVIISKSSYVHIEGNVEIRGKFFVDGSVRIIAKNDSKIIIKNLVVNNKGTVRYLITEEGLASATNNQKIRGYGIRHEEVRDIISNEGTTIIQD</sequence>
<dbReference type="GO" id="GO:0003977">
    <property type="term" value="F:UDP-N-acetylglucosamine diphosphorylase activity"/>
    <property type="evidence" value="ECO:0007669"/>
    <property type="project" value="TreeGrafter"/>
</dbReference>
<dbReference type="PANTHER" id="PTHR11952">
    <property type="entry name" value="UDP- GLUCOSE PYROPHOSPHORYLASE"/>
    <property type="match status" value="1"/>
</dbReference>
<organism evidence="8 9">
    <name type="scientific">Cryptosporidium xiaoi</name>
    <dbReference type="NCBI Taxonomy" id="659607"/>
    <lineage>
        <taxon>Eukaryota</taxon>
        <taxon>Sar</taxon>
        <taxon>Alveolata</taxon>
        <taxon>Apicomplexa</taxon>
        <taxon>Conoidasida</taxon>
        <taxon>Coccidia</taxon>
        <taxon>Eucoccidiorida</taxon>
        <taxon>Eimeriorina</taxon>
        <taxon>Cryptosporidiidae</taxon>
        <taxon>Cryptosporidium</taxon>
    </lineage>
</organism>
<reference evidence="8 9" key="1">
    <citation type="submission" date="2023-10" db="EMBL/GenBank/DDBJ databases">
        <title>Comparative genomics analysis reveals potential genetic determinants of host preference in Cryptosporidium xiaoi.</title>
        <authorList>
            <person name="Xiao L."/>
            <person name="Li J."/>
        </authorList>
    </citation>
    <scope>NUCLEOTIDE SEQUENCE [LARGE SCALE GENOMIC DNA]</scope>
    <source>
        <strain evidence="8 9">52996</strain>
    </source>
</reference>
<comment type="cofactor">
    <cofactor evidence="2">
        <name>Mg(2+)</name>
        <dbReference type="ChEBI" id="CHEBI:18420"/>
    </cofactor>
</comment>
<evidence type="ECO:0000256" key="6">
    <source>
        <dbReference type="ARBA" id="ARBA00039080"/>
    </source>
</evidence>
<dbReference type="Proteomes" id="UP001311799">
    <property type="component" value="Unassembled WGS sequence"/>
</dbReference>
<comment type="catalytic activity">
    <reaction evidence="7">
        <text>a monosaccharide 1-phosphate + UTP + H(+) = a UDP-monosaccharide + diphosphate</text>
        <dbReference type="Rhea" id="RHEA:13205"/>
        <dbReference type="ChEBI" id="CHEBI:15378"/>
        <dbReference type="ChEBI" id="CHEBI:33019"/>
        <dbReference type="ChEBI" id="CHEBI:46398"/>
        <dbReference type="ChEBI" id="CHEBI:140358"/>
        <dbReference type="ChEBI" id="CHEBI:140359"/>
        <dbReference type="EC" id="2.7.7.64"/>
    </reaction>
</comment>